<comment type="caution">
    <text evidence="1">The sequence shown here is derived from an EMBL/GenBank/DDBJ whole genome shotgun (WGS) entry which is preliminary data.</text>
</comment>
<sequence length="888" mass="96555">MQEEVDTSMYDAVAELGYHDVGYDEDEGETSAYYLPGAFEGSKSSKFSQRKRKNLPYGHNTVGSQQSTLIGKRPGNLNVGSIPTKRVRTASRQRVISPFSAGAAGSLQVPTKTDASSGDTSSYQDDQSTLHGGAQIQKSVEVESTGDFDRQLPYDCAETSTKPKKKKKAKHLGSAYEQGWPLDSTAYNDQGIKVLDGESVLGGQIIFGIFWTQLDTHNSCILTLLSNGLLNSLMMPFHMQRDNSRKRLESHHFDSNGNIGLYGQHSAKRPKIMKQPLDTTFDNITPMTGSIPSPAASQMSNMSNPTKFIKLIGGRDRGRKAKALKISAGQPGSGSPWSLFEDQALVVLVHDMGPNWELVSDAINSTLQFKCIFRKPKECKERHKILMDRGAGDGADSAEDSGSSQTYPSTLPGIPKGSARQLFQRLQGPMEEDTVKSHFEKIIIIGKKQHFRKSQNDNQDLRQIVAVHNSHVLALSQVCPNNLSGAVLTPLELCDVPASSTDLPLGFQGSHASGLAISNQGAVASMLSTSGPNSSLQGSPGIVLGSNLSSPSGPLNPPIRDSRYNVPRTSLPLDEQQRMQHFNQMLSGRNMQQSNLSAPGALSGAERGVRMLASGNGMGVMCGMNRSMPMTRPGFQGMGSSPMLNSGSMLSSSMVGMPSPVNVHTGAGSGQGNPMLRPREAMHMMRPGHNPDHQRQLMVPELQMQVTQGSGQGLPAFNGLSSSFSNQTTPPAVQSYPGHPQQQHQASTQPSHGLSNHHPHLPGANHATGSQQQAYAIRLAKERHMQQRYLQQQQQQQQQHQQQQQFAGFRCFDATCPTTDSTSHIIFCANWFPNSIANLIAAWNYAPPYSIFPDDTDIIAAPAEATFTFSWAKPQSSIWCQWFKQSDG</sequence>
<dbReference type="EMBL" id="CM047897">
    <property type="protein sequence ID" value="KAJ0113764.1"/>
    <property type="molecule type" value="Genomic_DNA"/>
</dbReference>
<protein>
    <submittedName>
        <fullName evidence="1">Uncharacterized protein</fullName>
    </submittedName>
</protein>
<dbReference type="Proteomes" id="UP001164250">
    <property type="component" value="Chromosome 1"/>
</dbReference>
<name>A0ACC1CDL5_9ROSI</name>
<evidence type="ECO:0000313" key="1">
    <source>
        <dbReference type="EMBL" id="KAJ0113764.1"/>
    </source>
</evidence>
<gene>
    <name evidence="1" type="ORF">Patl1_01590</name>
</gene>
<accession>A0ACC1CDL5</accession>
<organism evidence="1 2">
    <name type="scientific">Pistacia atlantica</name>
    <dbReference type="NCBI Taxonomy" id="434234"/>
    <lineage>
        <taxon>Eukaryota</taxon>
        <taxon>Viridiplantae</taxon>
        <taxon>Streptophyta</taxon>
        <taxon>Embryophyta</taxon>
        <taxon>Tracheophyta</taxon>
        <taxon>Spermatophyta</taxon>
        <taxon>Magnoliopsida</taxon>
        <taxon>eudicotyledons</taxon>
        <taxon>Gunneridae</taxon>
        <taxon>Pentapetalae</taxon>
        <taxon>rosids</taxon>
        <taxon>malvids</taxon>
        <taxon>Sapindales</taxon>
        <taxon>Anacardiaceae</taxon>
        <taxon>Pistacia</taxon>
    </lineage>
</organism>
<reference evidence="2" key="1">
    <citation type="journal article" date="2023" name="G3 (Bethesda)">
        <title>Genome assembly and association tests identify interacting loci associated with vigor, precocity, and sex in interspecific pistachio rootstocks.</title>
        <authorList>
            <person name="Palmer W."/>
            <person name="Jacygrad E."/>
            <person name="Sagayaradj S."/>
            <person name="Cavanaugh K."/>
            <person name="Han R."/>
            <person name="Bertier L."/>
            <person name="Beede B."/>
            <person name="Kafkas S."/>
            <person name="Golino D."/>
            <person name="Preece J."/>
            <person name="Michelmore R."/>
        </authorList>
    </citation>
    <scope>NUCLEOTIDE SEQUENCE [LARGE SCALE GENOMIC DNA]</scope>
</reference>
<evidence type="ECO:0000313" key="2">
    <source>
        <dbReference type="Proteomes" id="UP001164250"/>
    </source>
</evidence>
<proteinExistence type="predicted"/>
<keyword evidence="2" id="KW-1185">Reference proteome</keyword>